<dbReference type="AlphaFoldDB" id="A0A6A6LA41"/>
<reference evidence="1 2" key="1">
    <citation type="journal article" date="2020" name="Mol. Plant">
        <title>The Chromosome-Based Rubber Tree Genome Provides New Insights into Spurge Genome Evolution and Rubber Biosynthesis.</title>
        <authorList>
            <person name="Liu J."/>
            <person name="Shi C."/>
            <person name="Shi C.C."/>
            <person name="Li W."/>
            <person name="Zhang Q.J."/>
            <person name="Zhang Y."/>
            <person name="Li K."/>
            <person name="Lu H.F."/>
            <person name="Shi C."/>
            <person name="Zhu S.T."/>
            <person name="Xiao Z.Y."/>
            <person name="Nan H."/>
            <person name="Yue Y."/>
            <person name="Zhu X.G."/>
            <person name="Wu Y."/>
            <person name="Hong X.N."/>
            <person name="Fan G.Y."/>
            <person name="Tong Y."/>
            <person name="Zhang D."/>
            <person name="Mao C.L."/>
            <person name="Liu Y.L."/>
            <person name="Hao S.J."/>
            <person name="Liu W.Q."/>
            <person name="Lv M.Q."/>
            <person name="Zhang H.B."/>
            <person name="Liu Y."/>
            <person name="Hu-Tang G.R."/>
            <person name="Wang J.P."/>
            <person name="Wang J.H."/>
            <person name="Sun Y.H."/>
            <person name="Ni S.B."/>
            <person name="Chen W.B."/>
            <person name="Zhang X.C."/>
            <person name="Jiao Y.N."/>
            <person name="Eichler E.E."/>
            <person name="Li G.H."/>
            <person name="Liu X."/>
            <person name="Gao L.Z."/>
        </authorList>
    </citation>
    <scope>NUCLEOTIDE SEQUENCE [LARGE SCALE GENOMIC DNA]</scope>
    <source>
        <strain evidence="2">cv. GT1</strain>
        <tissue evidence="1">Leaf</tissue>
    </source>
</reference>
<dbReference type="PANTHER" id="PTHR11439:SF483">
    <property type="entry name" value="PEPTIDE SYNTHASE GLIP-LIKE, PUTATIVE (AFU_ORTHOLOGUE AFUA_3G12920)-RELATED"/>
    <property type="match status" value="1"/>
</dbReference>
<gene>
    <name evidence="1" type="ORF">GH714_004239</name>
</gene>
<evidence type="ECO:0008006" key="3">
    <source>
        <dbReference type="Google" id="ProtNLM"/>
    </source>
</evidence>
<evidence type="ECO:0000313" key="2">
    <source>
        <dbReference type="Proteomes" id="UP000467840"/>
    </source>
</evidence>
<dbReference type="EMBL" id="JAAGAX010000011">
    <property type="protein sequence ID" value="KAF2297864.1"/>
    <property type="molecule type" value="Genomic_DNA"/>
</dbReference>
<comment type="caution">
    <text evidence="1">The sequence shown here is derived from an EMBL/GenBank/DDBJ whole genome shotgun (WGS) entry which is preliminary data.</text>
</comment>
<name>A0A6A6LA41_HEVBR</name>
<dbReference type="Proteomes" id="UP000467840">
    <property type="component" value="Chromosome 1"/>
</dbReference>
<dbReference type="PANTHER" id="PTHR11439">
    <property type="entry name" value="GAG-POL-RELATED RETROTRANSPOSON"/>
    <property type="match status" value="1"/>
</dbReference>
<proteinExistence type="predicted"/>
<evidence type="ECO:0000313" key="1">
    <source>
        <dbReference type="EMBL" id="KAF2297864.1"/>
    </source>
</evidence>
<protein>
    <recommendedName>
        <fullName evidence="3">Reverse transcriptase Ty1/copia-type domain-containing protein</fullName>
    </recommendedName>
</protein>
<keyword evidence="2" id="KW-1185">Reference proteome</keyword>
<sequence>MEVLVKFGMQNCNEVSTPLVPNDKLSIMDTGKKVDASVYRSLIGCLLYLSVTKPDAMYETSMLSRFMQAPSSCFILGSGMVSWSSKKQEIVAQSTVEAKYIAAASAVSQAIRLRKMLVDLKCYELHAIEILCDSKSALAMVKNIIFHGKTKHIKIKYHFLREVEREGEVQLIHCSSKNQVADILTKGLQKSKFEDFRERLGVQSSISVKEE</sequence>
<accession>A0A6A6LA41</accession>
<dbReference type="CDD" id="cd09272">
    <property type="entry name" value="RNase_HI_RT_Ty1"/>
    <property type="match status" value="1"/>
</dbReference>
<organism evidence="1 2">
    <name type="scientific">Hevea brasiliensis</name>
    <name type="common">Para rubber tree</name>
    <name type="synonym">Siphonia brasiliensis</name>
    <dbReference type="NCBI Taxonomy" id="3981"/>
    <lineage>
        <taxon>Eukaryota</taxon>
        <taxon>Viridiplantae</taxon>
        <taxon>Streptophyta</taxon>
        <taxon>Embryophyta</taxon>
        <taxon>Tracheophyta</taxon>
        <taxon>Spermatophyta</taxon>
        <taxon>Magnoliopsida</taxon>
        <taxon>eudicotyledons</taxon>
        <taxon>Gunneridae</taxon>
        <taxon>Pentapetalae</taxon>
        <taxon>rosids</taxon>
        <taxon>fabids</taxon>
        <taxon>Malpighiales</taxon>
        <taxon>Euphorbiaceae</taxon>
        <taxon>Crotonoideae</taxon>
        <taxon>Micrandreae</taxon>
        <taxon>Hevea</taxon>
    </lineage>
</organism>